<evidence type="ECO:0000259" key="1">
    <source>
        <dbReference type="Pfam" id="PF01548"/>
    </source>
</evidence>
<gene>
    <name evidence="3" type="ORF">GCM10023198_33450</name>
</gene>
<evidence type="ECO:0000259" key="2">
    <source>
        <dbReference type="Pfam" id="PF02371"/>
    </source>
</evidence>
<dbReference type="EMBL" id="BAABHM010000014">
    <property type="protein sequence ID" value="GAA4708204.1"/>
    <property type="molecule type" value="Genomic_DNA"/>
</dbReference>
<dbReference type="PANTHER" id="PTHR33055">
    <property type="entry name" value="TRANSPOSASE FOR INSERTION SEQUENCE ELEMENT IS1111A"/>
    <property type="match status" value="1"/>
</dbReference>
<evidence type="ECO:0000313" key="4">
    <source>
        <dbReference type="Proteomes" id="UP001500843"/>
    </source>
</evidence>
<dbReference type="Proteomes" id="UP001500843">
    <property type="component" value="Unassembled WGS sequence"/>
</dbReference>
<proteinExistence type="predicted"/>
<feature type="domain" description="Transposase IS110-like N-terminal" evidence="1">
    <location>
        <begin position="18"/>
        <end position="169"/>
    </location>
</feature>
<dbReference type="PANTHER" id="PTHR33055:SF16">
    <property type="entry name" value="TRANSPOSASE FOR INSERTION SEQUENCE ELEMENT IS1547"/>
    <property type="match status" value="1"/>
</dbReference>
<accession>A0ABP8XHE9</accession>
<dbReference type="Pfam" id="PF02371">
    <property type="entry name" value="Transposase_20"/>
    <property type="match status" value="1"/>
</dbReference>
<feature type="domain" description="Transposase IS116/IS110/IS902 C-terminal" evidence="2">
    <location>
        <begin position="243"/>
        <end position="321"/>
    </location>
</feature>
<protein>
    <submittedName>
        <fullName evidence="3">IS110 family transposase</fullName>
    </submittedName>
</protein>
<name>A0ABP8XHE9_9MICO</name>
<reference evidence="4" key="1">
    <citation type="journal article" date="2019" name="Int. J. Syst. Evol. Microbiol.">
        <title>The Global Catalogue of Microorganisms (GCM) 10K type strain sequencing project: providing services to taxonomists for standard genome sequencing and annotation.</title>
        <authorList>
            <consortium name="The Broad Institute Genomics Platform"/>
            <consortium name="The Broad Institute Genome Sequencing Center for Infectious Disease"/>
            <person name="Wu L."/>
            <person name="Ma J."/>
        </authorList>
    </citation>
    <scope>NUCLEOTIDE SEQUENCE [LARGE SCALE GENOMIC DNA]</scope>
    <source>
        <strain evidence="4">JCM 17975</strain>
    </source>
</reference>
<dbReference type="InterPro" id="IPR002525">
    <property type="entry name" value="Transp_IS110-like_N"/>
</dbReference>
<evidence type="ECO:0000313" key="3">
    <source>
        <dbReference type="EMBL" id="GAA4708204.1"/>
    </source>
</evidence>
<comment type="caution">
    <text evidence="3">The sequence shown here is derived from an EMBL/GenBank/DDBJ whole genome shotgun (WGS) entry which is preliminary data.</text>
</comment>
<dbReference type="Pfam" id="PF01548">
    <property type="entry name" value="DEDD_Tnp_IS110"/>
    <property type="match status" value="1"/>
</dbReference>
<dbReference type="InterPro" id="IPR047650">
    <property type="entry name" value="Transpos_IS110"/>
</dbReference>
<keyword evidence="4" id="KW-1185">Reference proteome</keyword>
<dbReference type="InterPro" id="IPR003346">
    <property type="entry name" value="Transposase_20"/>
</dbReference>
<dbReference type="NCBIfam" id="NF033542">
    <property type="entry name" value="transpos_IS110"/>
    <property type="match status" value="1"/>
</dbReference>
<organism evidence="3 4">
    <name type="scientific">Promicromonospora umidemergens</name>
    <dbReference type="NCBI Taxonomy" id="629679"/>
    <lineage>
        <taxon>Bacteria</taxon>
        <taxon>Bacillati</taxon>
        <taxon>Actinomycetota</taxon>
        <taxon>Actinomycetes</taxon>
        <taxon>Micrococcales</taxon>
        <taxon>Promicromonosporaceae</taxon>
        <taxon>Promicromonospora</taxon>
    </lineage>
</organism>
<sequence>MSMLAEAVPVAQVYLFVVGIDTHARNHVYAIIETLTGAVVDTQEFPTTAAGLARASAWVARRTIDTPQAVLISMEGTGSYGRLAAGHLAGLGYRVVEAPTPVRGKGKAKTDILDAQAAARSVLGQPADLLRDYRAGEVAGAMQVLTTARERLAKDKTAHLNALTALLRTHDLGIDARKPLTMAQIRAVKAWRRRTTDPLDQQYARTEAARLAARALELHDELKDNEKTLRDLVAAHAPDLLDEPGIGPYCAAVILAAWAYPGRVRSEAAFARIAGTAPIPAASGNHSDYQRLDRGGDRRLNHALHVVVMTRLRMHDTTQDYAARRTAEGKTIRSIRRQLKRYLTRNLHRLLTRTNALAATA</sequence>